<evidence type="ECO:0000313" key="2">
    <source>
        <dbReference type="Proteomes" id="UP000195331"/>
    </source>
</evidence>
<evidence type="ECO:0000313" key="1">
    <source>
        <dbReference type="EMBL" id="ART68329.1"/>
    </source>
</evidence>
<keyword evidence="2" id="KW-1185">Reference proteome</keyword>
<reference evidence="1 2" key="1">
    <citation type="submission" date="2017-04" db="EMBL/GenBank/DDBJ databases">
        <title>Whole Genome Sequence of 1,4-Dioxane Degrading Bacterium Mycobacterium dioxanotrophicus PH-06.</title>
        <authorList>
            <person name="He Y."/>
        </authorList>
    </citation>
    <scope>NUCLEOTIDE SEQUENCE [LARGE SCALE GENOMIC DNA]</scope>
    <source>
        <strain evidence="1 2">PH-06</strain>
    </source>
</reference>
<gene>
    <name evidence="1" type="ORF">BTO20_06800</name>
</gene>
<proteinExistence type="predicted"/>
<dbReference type="RefSeq" id="WP_087074451.1">
    <property type="nucleotide sequence ID" value="NZ_CP020809.1"/>
</dbReference>
<organism evidence="1 2">
    <name type="scientific">Mycobacterium dioxanotrophicus</name>
    <dbReference type="NCBI Taxonomy" id="482462"/>
    <lineage>
        <taxon>Bacteria</taxon>
        <taxon>Bacillati</taxon>
        <taxon>Actinomycetota</taxon>
        <taxon>Actinomycetes</taxon>
        <taxon>Mycobacteriales</taxon>
        <taxon>Mycobacteriaceae</taxon>
        <taxon>Mycobacterium</taxon>
    </lineage>
</organism>
<sequence length="83" mass="9104">MASKVVDAAIFDGDTFVANAAGRPVRLMRGGVSGIVYNGWVYPLYEEDFIGLAGDPGPRCVWCRQISWHKSHVFILAHRRGAA</sequence>
<dbReference type="Proteomes" id="UP000195331">
    <property type="component" value="Chromosome"/>
</dbReference>
<dbReference type="KEGG" id="mdx:BTO20_06800"/>
<accession>A0A1Y0BZI6</accession>
<protein>
    <submittedName>
        <fullName evidence="1">Uncharacterized protein</fullName>
    </submittedName>
</protein>
<dbReference type="AlphaFoldDB" id="A0A1Y0BZI6"/>
<dbReference type="EMBL" id="CP020809">
    <property type="protein sequence ID" value="ART68329.1"/>
    <property type="molecule type" value="Genomic_DNA"/>
</dbReference>
<dbReference type="OrthoDB" id="4925962at2"/>
<name>A0A1Y0BZI6_9MYCO</name>